<sequence>MPATFAPIDQATISALNAGGERALEQIFRDHYDWILEKALERLKGENAAAPKLIVNTVREFWEERDGFHSSAEIEAFFNEELRHRARAIRARMTAVHRFEKAEGVHVAPPPAAPNADQLWTEIAAELHKPVVDPATAAKRRREHRSHEVAEHIQTVTQRAAWKTPIIVAVVATVVALASAWWFGEKSRAEVINQMLGSAEAQQVNTRAGQLGSVTLADNSTARLGPETRLVIVDQFGNEYRTLSLSGTAVFTVTPGNMNAFEARLGDISVFSEGGVFTARDYGDEMQRVVRADEGTLRLTVGGAERTLAQGEAVTVDRSGAIAAADPATVERELAWTAGRLVLRDVTAGTAVQALWRWYGMDIALTDSVAAARSVSLDVPLGSSQAAITALEGAAQLRFQWIEGKMTLQPQAAARGRR</sequence>
<name>A0AA49Q7J4_9BACT</name>
<dbReference type="PANTHER" id="PTHR30273">
    <property type="entry name" value="PERIPLASMIC SIGNAL SENSOR AND SIGMA FACTOR ACTIVATOR FECR-RELATED"/>
    <property type="match status" value="1"/>
</dbReference>
<feature type="domain" description="FecR protein" evidence="1">
    <location>
        <begin position="203"/>
        <end position="290"/>
    </location>
</feature>
<evidence type="ECO:0000313" key="3">
    <source>
        <dbReference type="EMBL" id="WKW14145.1"/>
    </source>
</evidence>
<evidence type="ECO:0000313" key="2">
    <source>
        <dbReference type="EMBL" id="WKW11235.1"/>
    </source>
</evidence>
<protein>
    <submittedName>
        <fullName evidence="3">FecR domain-containing protein</fullName>
    </submittedName>
</protein>
<dbReference type="EMBL" id="CP130612">
    <property type="protein sequence ID" value="WKW11235.1"/>
    <property type="molecule type" value="Genomic_DNA"/>
</dbReference>
<evidence type="ECO:0000259" key="1">
    <source>
        <dbReference type="Pfam" id="PF04773"/>
    </source>
</evidence>
<dbReference type="KEGG" id="pspc:Strain318_000471"/>
<dbReference type="InterPro" id="IPR006860">
    <property type="entry name" value="FecR"/>
</dbReference>
<dbReference type="Pfam" id="PF04773">
    <property type="entry name" value="FecR"/>
    <property type="match status" value="1"/>
</dbReference>
<dbReference type="Proteomes" id="UP001229955">
    <property type="component" value="Chromosome"/>
</dbReference>
<dbReference type="InterPro" id="IPR012373">
    <property type="entry name" value="Ferrdict_sens_TM"/>
</dbReference>
<dbReference type="GO" id="GO:0016989">
    <property type="term" value="F:sigma factor antagonist activity"/>
    <property type="evidence" value="ECO:0007669"/>
    <property type="project" value="TreeGrafter"/>
</dbReference>
<gene>
    <name evidence="2" type="ORF">Strain138_000471</name>
    <name evidence="3" type="ORF">Strain318_000471</name>
</gene>
<dbReference type="EMBL" id="CP130613">
    <property type="protein sequence ID" value="WKW14145.1"/>
    <property type="molecule type" value="Genomic_DNA"/>
</dbReference>
<reference evidence="3" key="1">
    <citation type="submission" date="2023-07" db="EMBL/GenBank/DDBJ databases">
        <authorList>
            <person name="Haufschild T."/>
            <person name="Kallscheuer N."/>
            <person name="Hammer J."/>
            <person name="Kohn T."/>
            <person name="Kabuu M."/>
            <person name="Jogler M."/>
            <person name="Wohfarth N."/>
            <person name="Heuer A."/>
            <person name="Rohde M."/>
            <person name="van Teeseling M.C.F."/>
            <person name="Jogler C."/>
        </authorList>
    </citation>
    <scope>NUCLEOTIDE SEQUENCE</scope>
    <source>
        <strain evidence="2">Strain 138</strain>
        <strain evidence="3">Strain 318</strain>
    </source>
</reference>
<dbReference type="RefSeq" id="WP_367886935.1">
    <property type="nucleotide sequence ID" value="NZ_CP130612.1"/>
</dbReference>
<keyword evidence="4" id="KW-1185">Reference proteome</keyword>
<accession>A0AA49Q7J4</accession>
<dbReference type="PANTHER" id="PTHR30273:SF2">
    <property type="entry name" value="PROTEIN FECR"/>
    <property type="match status" value="1"/>
</dbReference>
<dbReference type="Gene3D" id="2.60.120.1440">
    <property type="match status" value="1"/>
</dbReference>
<proteinExistence type="predicted"/>
<organism evidence="3 4">
    <name type="scientific">Pseudogemmatithrix spongiicola</name>
    <dbReference type="NCBI Taxonomy" id="3062599"/>
    <lineage>
        <taxon>Bacteria</taxon>
        <taxon>Pseudomonadati</taxon>
        <taxon>Gemmatimonadota</taxon>
        <taxon>Gemmatimonadia</taxon>
        <taxon>Gemmatimonadales</taxon>
        <taxon>Gemmatimonadaceae</taxon>
        <taxon>Pseudogemmatithrix</taxon>
    </lineage>
</organism>
<evidence type="ECO:0000313" key="4">
    <source>
        <dbReference type="Proteomes" id="UP001229955"/>
    </source>
</evidence>
<dbReference type="AlphaFoldDB" id="A0AA49Q7J4"/>
<accession>A0AA49Q4H1</accession>